<accession>A0A7G2CBV9</accession>
<dbReference type="VEuPathDB" id="TriTrypDB:ADEAN_000387600"/>
<protein>
    <submittedName>
        <fullName evidence="2">Uncharacterized protein</fullName>
    </submittedName>
</protein>
<evidence type="ECO:0000313" key="3">
    <source>
        <dbReference type="Proteomes" id="UP000515908"/>
    </source>
</evidence>
<organism evidence="2 3">
    <name type="scientific">Angomonas deanei</name>
    <dbReference type="NCBI Taxonomy" id="59799"/>
    <lineage>
        <taxon>Eukaryota</taxon>
        <taxon>Discoba</taxon>
        <taxon>Euglenozoa</taxon>
        <taxon>Kinetoplastea</taxon>
        <taxon>Metakinetoplastina</taxon>
        <taxon>Trypanosomatida</taxon>
        <taxon>Trypanosomatidae</taxon>
        <taxon>Strigomonadinae</taxon>
        <taxon>Angomonas</taxon>
    </lineage>
</organism>
<keyword evidence="3" id="KW-1185">Reference proteome</keyword>
<gene>
    <name evidence="2" type="ORF">ADEAN_000387600</name>
</gene>
<dbReference type="Proteomes" id="UP000515908">
    <property type="component" value="Chromosome 06"/>
</dbReference>
<name>A0A7G2CBV9_9TRYP</name>
<feature type="region of interest" description="Disordered" evidence="1">
    <location>
        <begin position="78"/>
        <end position="140"/>
    </location>
</feature>
<dbReference type="AlphaFoldDB" id="A0A7G2CBV9"/>
<proteinExistence type="predicted"/>
<dbReference type="EMBL" id="LR877150">
    <property type="protein sequence ID" value="CAD2216414.1"/>
    <property type="molecule type" value="Genomic_DNA"/>
</dbReference>
<sequence>MEAERTRSGQSGRPVPLPKDYQPQYTRDSNPCEVDYGMSDSNQTTKVEAYPCPATPPVQCNASHQLQDTLDLIREVTRDPANPESYEMLKRLANGEPVQRSAPADKNASSKKKENEFGDSLAKNVRSGYRPVGSGLVWTV</sequence>
<feature type="region of interest" description="Disordered" evidence="1">
    <location>
        <begin position="1"/>
        <end position="41"/>
    </location>
</feature>
<dbReference type="OrthoDB" id="271408at2759"/>
<evidence type="ECO:0000313" key="2">
    <source>
        <dbReference type="EMBL" id="CAD2216414.1"/>
    </source>
</evidence>
<reference evidence="2 3" key="1">
    <citation type="submission" date="2020-08" db="EMBL/GenBank/DDBJ databases">
        <authorList>
            <person name="Newling K."/>
            <person name="Davey J."/>
            <person name="Forrester S."/>
        </authorList>
    </citation>
    <scope>NUCLEOTIDE SEQUENCE [LARGE SCALE GENOMIC DNA]</scope>
    <source>
        <strain evidence="3">Crithidia deanei Carvalho (ATCC PRA-265)</strain>
    </source>
</reference>
<evidence type="ECO:0000256" key="1">
    <source>
        <dbReference type="SAM" id="MobiDB-lite"/>
    </source>
</evidence>